<proteinExistence type="predicted"/>
<organism evidence="1">
    <name type="scientific">Anguilla anguilla</name>
    <name type="common">European freshwater eel</name>
    <name type="synonym">Muraena anguilla</name>
    <dbReference type="NCBI Taxonomy" id="7936"/>
    <lineage>
        <taxon>Eukaryota</taxon>
        <taxon>Metazoa</taxon>
        <taxon>Chordata</taxon>
        <taxon>Craniata</taxon>
        <taxon>Vertebrata</taxon>
        <taxon>Euteleostomi</taxon>
        <taxon>Actinopterygii</taxon>
        <taxon>Neopterygii</taxon>
        <taxon>Teleostei</taxon>
        <taxon>Anguilliformes</taxon>
        <taxon>Anguillidae</taxon>
        <taxon>Anguilla</taxon>
    </lineage>
</organism>
<dbReference type="EMBL" id="GBXM01091917">
    <property type="protein sequence ID" value="JAH16660.1"/>
    <property type="molecule type" value="Transcribed_RNA"/>
</dbReference>
<sequence length="35" mass="4190">MDARLSLHKHNYPHILVHLCINVHTEFCLIKNEHL</sequence>
<accession>A0A0E9QJX4</accession>
<evidence type="ECO:0000313" key="1">
    <source>
        <dbReference type="EMBL" id="JAH16660.1"/>
    </source>
</evidence>
<dbReference type="AlphaFoldDB" id="A0A0E9QJX4"/>
<reference evidence="1" key="1">
    <citation type="submission" date="2014-11" db="EMBL/GenBank/DDBJ databases">
        <authorList>
            <person name="Amaro Gonzalez C."/>
        </authorList>
    </citation>
    <scope>NUCLEOTIDE SEQUENCE</scope>
</reference>
<name>A0A0E9QJX4_ANGAN</name>
<reference evidence="1" key="2">
    <citation type="journal article" date="2015" name="Fish Shellfish Immunol.">
        <title>Early steps in the European eel (Anguilla anguilla)-Vibrio vulnificus interaction in the gills: Role of the RtxA13 toxin.</title>
        <authorList>
            <person name="Callol A."/>
            <person name="Pajuelo D."/>
            <person name="Ebbesson L."/>
            <person name="Teles M."/>
            <person name="MacKenzie S."/>
            <person name="Amaro C."/>
        </authorList>
    </citation>
    <scope>NUCLEOTIDE SEQUENCE</scope>
</reference>
<protein>
    <submittedName>
        <fullName evidence="1">Uncharacterized protein</fullName>
    </submittedName>
</protein>